<dbReference type="FunFam" id="3.80.10.10:FF:000601">
    <property type="entry name" value="DNA repair protein Rad7, protein"/>
    <property type="match status" value="1"/>
</dbReference>
<keyword evidence="4" id="KW-1185">Reference proteome</keyword>
<dbReference type="InterPro" id="IPR006553">
    <property type="entry name" value="Leu-rich_rpt_Cys-con_subtyp"/>
</dbReference>
<dbReference type="InterPro" id="IPR032675">
    <property type="entry name" value="LRR_dom_sf"/>
</dbReference>
<dbReference type="InterPro" id="IPR001611">
    <property type="entry name" value="Leu-rich_rpt"/>
</dbReference>
<dbReference type="EMBL" id="MU007053">
    <property type="protein sequence ID" value="KAF2428757.1"/>
    <property type="molecule type" value="Genomic_DNA"/>
</dbReference>
<dbReference type="PANTHER" id="PTHR13318:SF247">
    <property type="entry name" value="GH16156P"/>
    <property type="match status" value="1"/>
</dbReference>
<evidence type="ECO:0000256" key="1">
    <source>
        <dbReference type="SAM" id="MobiDB-lite"/>
    </source>
</evidence>
<feature type="compositionally biased region" description="Basic residues" evidence="1">
    <location>
        <begin position="179"/>
        <end position="192"/>
    </location>
</feature>
<dbReference type="AlphaFoldDB" id="A0A9P4NNH1"/>
<dbReference type="Proteomes" id="UP000800235">
    <property type="component" value="Unassembled WGS sequence"/>
</dbReference>
<dbReference type="GO" id="GO:0031146">
    <property type="term" value="P:SCF-dependent proteasomal ubiquitin-dependent protein catabolic process"/>
    <property type="evidence" value="ECO:0007669"/>
    <property type="project" value="TreeGrafter"/>
</dbReference>
<evidence type="ECO:0000313" key="4">
    <source>
        <dbReference type="Proteomes" id="UP000800235"/>
    </source>
</evidence>
<dbReference type="Pfam" id="PF13516">
    <property type="entry name" value="LRR_6"/>
    <property type="match status" value="1"/>
</dbReference>
<dbReference type="OrthoDB" id="1924287at2759"/>
<gene>
    <name evidence="3" type="ORF">EJ08DRAFT_318896</name>
</gene>
<feature type="region of interest" description="Disordered" evidence="1">
    <location>
        <begin position="32"/>
        <end position="120"/>
    </location>
</feature>
<dbReference type="Pfam" id="PF23550">
    <property type="entry name" value="zf_Tbcl_Rhp7"/>
    <property type="match status" value="1"/>
</dbReference>
<feature type="compositionally biased region" description="Basic residues" evidence="1">
    <location>
        <begin position="89"/>
        <end position="106"/>
    </location>
</feature>
<proteinExistence type="predicted"/>
<dbReference type="GO" id="GO:0019005">
    <property type="term" value="C:SCF ubiquitin ligase complex"/>
    <property type="evidence" value="ECO:0007669"/>
    <property type="project" value="TreeGrafter"/>
</dbReference>
<dbReference type="SMART" id="SM00367">
    <property type="entry name" value="LRR_CC"/>
    <property type="match status" value="5"/>
</dbReference>
<evidence type="ECO:0000313" key="3">
    <source>
        <dbReference type="EMBL" id="KAF2428757.1"/>
    </source>
</evidence>
<feature type="domain" description="DNA repair protein rhp7 treble clef" evidence="2">
    <location>
        <begin position="134"/>
        <end position="172"/>
    </location>
</feature>
<feature type="region of interest" description="Disordered" evidence="1">
    <location>
        <begin position="173"/>
        <end position="194"/>
    </location>
</feature>
<dbReference type="SUPFAM" id="SSF52047">
    <property type="entry name" value="RNI-like"/>
    <property type="match status" value="1"/>
</dbReference>
<dbReference type="Gene3D" id="3.80.10.10">
    <property type="entry name" value="Ribonuclease Inhibitor"/>
    <property type="match status" value="1"/>
</dbReference>
<evidence type="ECO:0000259" key="2">
    <source>
        <dbReference type="Pfam" id="PF23550"/>
    </source>
</evidence>
<dbReference type="PANTHER" id="PTHR13318">
    <property type="entry name" value="PARTNER OF PAIRED, ISOFORM B-RELATED"/>
    <property type="match status" value="1"/>
</dbReference>
<dbReference type="InterPro" id="IPR056451">
    <property type="entry name" value="Znf_Tbcl_Rhp7"/>
</dbReference>
<sequence>MSARRNANRIRGPQSALTDFLAANNISAQQIRDDYTRRQAQAQAAAEAEAAANGEPQDEQAALDEAAEAEAAIERSRKKRKAQQDVVAKIKKGKGKGKDQKKKKGKKGSDDEEDEGDSDFDLGKEMYKKKVPLPGQLENCELCEKRFTVTPYSKTGPDGGLLCTKCGKELAKDADAEKKPKKTGPTGRKRRKIESDRLDGKIQMGAKSLQQLCIEKVVHHATDVDDLGDLPQSLMERLGEIFTKERVMKPKQLKLFLRPDVDSITIHDCAYLESDDMKQIFAICPKIQKVALGNACQFKNESMEYMIEKAHDVTWLQLYAANLISEDMWTKYFKTHGRKLEVLKLQWLDAAFEDAQVEALPRYCPNLRRLKLELCRRLTPACLEPIAKLKKLQHLSLGYSTPTSNASIIKLITTIGPNLLTLSLPSFSDIDDTVLEAICISCQKLRKLRINGNDTMTDAGLSALFTNWANPPLRFIDFSATRDVDNSNPDGPDECIGLGPESFISMMMHSGSKLEDLNISSCRHITFDALTTVFNGSTQYPELKQIDVSFVSAVDTLVLAGLFKCAPMLRKVIAFGCFNIEDVVVPAGVVVIGVPRAQDAIEKFGGVGVDVDSAMGAMVDLFKRENGLGGYGEEMDVGVFG</sequence>
<reference evidence="3" key="1">
    <citation type="journal article" date="2020" name="Stud. Mycol.">
        <title>101 Dothideomycetes genomes: a test case for predicting lifestyles and emergence of pathogens.</title>
        <authorList>
            <person name="Haridas S."/>
            <person name="Albert R."/>
            <person name="Binder M."/>
            <person name="Bloem J."/>
            <person name="Labutti K."/>
            <person name="Salamov A."/>
            <person name="Andreopoulos B."/>
            <person name="Baker S."/>
            <person name="Barry K."/>
            <person name="Bills G."/>
            <person name="Bluhm B."/>
            <person name="Cannon C."/>
            <person name="Castanera R."/>
            <person name="Culley D."/>
            <person name="Daum C."/>
            <person name="Ezra D."/>
            <person name="Gonzalez J."/>
            <person name="Henrissat B."/>
            <person name="Kuo A."/>
            <person name="Liang C."/>
            <person name="Lipzen A."/>
            <person name="Lutzoni F."/>
            <person name="Magnuson J."/>
            <person name="Mondo S."/>
            <person name="Nolan M."/>
            <person name="Ohm R."/>
            <person name="Pangilinan J."/>
            <person name="Park H.-J."/>
            <person name="Ramirez L."/>
            <person name="Alfaro M."/>
            <person name="Sun H."/>
            <person name="Tritt A."/>
            <person name="Yoshinaga Y."/>
            <person name="Zwiers L.-H."/>
            <person name="Turgeon B."/>
            <person name="Goodwin S."/>
            <person name="Spatafora J."/>
            <person name="Crous P."/>
            <person name="Grigoriev I."/>
        </authorList>
    </citation>
    <scope>NUCLEOTIDE SEQUENCE</scope>
    <source>
        <strain evidence="3">CBS 130266</strain>
    </source>
</reference>
<organism evidence="3 4">
    <name type="scientific">Tothia fuscella</name>
    <dbReference type="NCBI Taxonomy" id="1048955"/>
    <lineage>
        <taxon>Eukaryota</taxon>
        <taxon>Fungi</taxon>
        <taxon>Dikarya</taxon>
        <taxon>Ascomycota</taxon>
        <taxon>Pezizomycotina</taxon>
        <taxon>Dothideomycetes</taxon>
        <taxon>Pleosporomycetidae</taxon>
        <taxon>Venturiales</taxon>
        <taxon>Cylindrosympodiaceae</taxon>
        <taxon>Tothia</taxon>
    </lineage>
</organism>
<name>A0A9P4NNH1_9PEZI</name>
<comment type="caution">
    <text evidence="3">The sequence shown here is derived from an EMBL/GenBank/DDBJ whole genome shotgun (WGS) entry which is preliminary data.</text>
</comment>
<feature type="compositionally biased region" description="Acidic residues" evidence="1">
    <location>
        <begin position="56"/>
        <end position="68"/>
    </location>
</feature>
<feature type="compositionally biased region" description="Low complexity" evidence="1">
    <location>
        <begin position="39"/>
        <end position="52"/>
    </location>
</feature>
<accession>A0A9P4NNH1</accession>
<protein>
    <submittedName>
        <fullName evidence="3">RNI-like protein</fullName>
    </submittedName>
</protein>
<feature type="compositionally biased region" description="Acidic residues" evidence="1">
    <location>
        <begin position="110"/>
        <end position="120"/>
    </location>
</feature>